<dbReference type="Pfam" id="PF00301">
    <property type="entry name" value="Rubredoxin"/>
    <property type="match status" value="1"/>
</dbReference>
<dbReference type="PROSITE" id="PS50903">
    <property type="entry name" value="RUBREDOXIN_LIKE"/>
    <property type="match status" value="1"/>
</dbReference>
<feature type="domain" description="Rubredoxin-like" evidence="7">
    <location>
        <begin position="11"/>
        <end position="62"/>
    </location>
</feature>
<comment type="similarity">
    <text evidence="5">Belongs to the rubredoxin family.</text>
</comment>
<keyword evidence="2 5" id="KW-0479">Metal-binding</keyword>
<feature type="transmembrane region" description="Helical" evidence="6">
    <location>
        <begin position="91"/>
        <end position="110"/>
    </location>
</feature>
<comment type="caution">
    <text evidence="9">The sequence shown here is derived from an EMBL/GenBank/DDBJ whole genome shotgun (WGS) entry which is preliminary data.</text>
</comment>
<evidence type="ECO:0000256" key="5">
    <source>
        <dbReference type="RuleBase" id="RU003820"/>
    </source>
</evidence>
<sequence length="111" mass="11984">MSEQAVANTELDRYECRACGYVYEPQKGDDKHDIAPGTSFAELPNSWKCPVCSAKKVAFTNIGPAGTASGFQENLKYGLGVNTLTPGQKNLLIFGALAIAFLLFMSLYGLK</sequence>
<dbReference type="EMBL" id="JHEG02000019">
    <property type="protein sequence ID" value="KIE12914.1"/>
    <property type="molecule type" value="Genomic_DNA"/>
</dbReference>
<keyword evidence="6" id="KW-0472">Membrane</keyword>
<protein>
    <recommendedName>
        <fullName evidence="5">Rubredoxin</fullName>
    </recommendedName>
</protein>
<dbReference type="SUPFAM" id="SSF57802">
    <property type="entry name" value="Rubredoxin-like"/>
    <property type="match status" value="1"/>
</dbReference>
<keyword evidence="10" id="KW-1185">Reference proteome</keyword>
<proteinExistence type="inferred from homology"/>
<comment type="cofactor">
    <cofactor evidence="5">
        <name>Fe(3+)</name>
        <dbReference type="ChEBI" id="CHEBI:29034"/>
    </cofactor>
</comment>
<dbReference type="GO" id="GO:0043448">
    <property type="term" value="P:alkane catabolic process"/>
    <property type="evidence" value="ECO:0007669"/>
    <property type="project" value="TreeGrafter"/>
</dbReference>
<evidence type="ECO:0000256" key="3">
    <source>
        <dbReference type="ARBA" id="ARBA00022982"/>
    </source>
</evidence>
<dbReference type="GO" id="GO:0009055">
    <property type="term" value="F:electron transfer activity"/>
    <property type="evidence" value="ECO:0007669"/>
    <property type="project" value="TreeGrafter"/>
</dbReference>
<evidence type="ECO:0000313" key="9">
    <source>
        <dbReference type="EMBL" id="KIE12914.1"/>
    </source>
</evidence>
<evidence type="ECO:0000256" key="4">
    <source>
        <dbReference type="ARBA" id="ARBA00023004"/>
    </source>
</evidence>
<keyword evidence="1" id="KW-0813">Transport</keyword>
<dbReference type="InterPro" id="IPR050526">
    <property type="entry name" value="Rubredoxin_ET"/>
</dbReference>
<gene>
    <name evidence="9" type="ORF">DA73_0205450</name>
    <name evidence="8" type="ORF">DA73_0400031215</name>
</gene>
<evidence type="ECO:0000256" key="2">
    <source>
        <dbReference type="ARBA" id="ARBA00022723"/>
    </source>
</evidence>
<accession>A0A0C1R5R9</accession>
<evidence type="ECO:0000259" key="7">
    <source>
        <dbReference type="PROSITE" id="PS50903"/>
    </source>
</evidence>
<dbReference type="AlphaFoldDB" id="A0A0C1R5R9"/>
<dbReference type="FunFam" id="2.20.28.10:FF:000001">
    <property type="entry name" value="Rubredoxin"/>
    <property type="match status" value="1"/>
</dbReference>
<dbReference type="PANTHER" id="PTHR47627">
    <property type="entry name" value="RUBREDOXIN"/>
    <property type="match status" value="1"/>
</dbReference>
<name>A0A0C1R5R9_9CYAN</name>
<dbReference type="PRINTS" id="PR00163">
    <property type="entry name" value="RUBREDOXIN"/>
</dbReference>
<dbReference type="InterPro" id="IPR024934">
    <property type="entry name" value="Rubredoxin-like_dom"/>
</dbReference>
<evidence type="ECO:0000256" key="1">
    <source>
        <dbReference type="ARBA" id="ARBA00022448"/>
    </source>
</evidence>
<reference evidence="9" key="1">
    <citation type="journal article" date="2015" name="Genome Announc.">
        <title>Draft Genome Sequence of Tolypothrix boutellei Strain VB521301.</title>
        <authorList>
            <person name="Chandrababunaidu M.M."/>
            <person name="Singh D."/>
            <person name="Sen D."/>
            <person name="Bhan S."/>
            <person name="Das S."/>
            <person name="Gupta A."/>
            <person name="Adhikary S.P."/>
            <person name="Tripathy S."/>
        </authorList>
    </citation>
    <scope>NUCLEOTIDE SEQUENCE</scope>
    <source>
        <strain evidence="9">VB521301</strain>
    </source>
</reference>
<evidence type="ECO:0000313" key="8">
    <source>
        <dbReference type="EMBL" id="KAF3889454.1"/>
    </source>
</evidence>
<dbReference type="Gene3D" id="2.20.28.10">
    <property type="match status" value="1"/>
</dbReference>
<dbReference type="RefSeq" id="WP_038082266.1">
    <property type="nucleotide sequence ID" value="NZ_JHEG04000001.1"/>
</dbReference>
<keyword evidence="4 5" id="KW-0408">Iron</keyword>
<reference evidence="8" key="2">
    <citation type="submission" date="2019-11" db="EMBL/GenBank/DDBJ databases">
        <title>Improved Assembly of Tolypothrix boutellei genome.</title>
        <authorList>
            <person name="Sarangi A.N."/>
            <person name="Mukherjee M."/>
            <person name="Ghosh S."/>
            <person name="Singh D."/>
            <person name="Das A."/>
            <person name="Kant S."/>
            <person name="Prusty A."/>
            <person name="Tripathy S."/>
        </authorList>
    </citation>
    <scope>NUCLEOTIDE SEQUENCE</scope>
    <source>
        <strain evidence="8">VB521301</strain>
    </source>
</reference>
<dbReference type="OrthoDB" id="9802447at2"/>
<dbReference type="InterPro" id="IPR024935">
    <property type="entry name" value="Rubredoxin_dom"/>
</dbReference>
<dbReference type="GO" id="GO:0005506">
    <property type="term" value="F:iron ion binding"/>
    <property type="evidence" value="ECO:0007669"/>
    <property type="project" value="UniProtKB-UniRule"/>
</dbReference>
<evidence type="ECO:0000313" key="10">
    <source>
        <dbReference type="Proteomes" id="UP000029738"/>
    </source>
</evidence>
<dbReference type="STRING" id="1479485.DA73_0205450"/>
<keyword evidence="6" id="KW-1133">Transmembrane helix</keyword>
<keyword evidence="6" id="KW-0812">Transmembrane</keyword>
<dbReference type="Proteomes" id="UP000029738">
    <property type="component" value="Unassembled WGS sequence"/>
</dbReference>
<dbReference type="PANTHER" id="PTHR47627:SF1">
    <property type="entry name" value="RUBREDOXIN-1-RELATED"/>
    <property type="match status" value="1"/>
</dbReference>
<dbReference type="EMBL" id="JHEG04000001">
    <property type="protein sequence ID" value="KAF3889454.1"/>
    <property type="molecule type" value="Genomic_DNA"/>
</dbReference>
<evidence type="ECO:0000256" key="6">
    <source>
        <dbReference type="SAM" id="Phobius"/>
    </source>
</evidence>
<dbReference type="CDD" id="cd00730">
    <property type="entry name" value="rubredoxin"/>
    <property type="match status" value="1"/>
</dbReference>
<keyword evidence="3 5" id="KW-0249">Electron transport</keyword>
<organism evidence="9">
    <name type="scientific">Tolypothrix bouteillei VB521301</name>
    <dbReference type="NCBI Taxonomy" id="1479485"/>
    <lineage>
        <taxon>Bacteria</taxon>
        <taxon>Bacillati</taxon>
        <taxon>Cyanobacteriota</taxon>
        <taxon>Cyanophyceae</taxon>
        <taxon>Nostocales</taxon>
        <taxon>Tolypothrichaceae</taxon>
        <taxon>Tolypothrix</taxon>
    </lineage>
</organism>